<evidence type="ECO:0000256" key="3">
    <source>
        <dbReference type="ARBA" id="ARBA00022989"/>
    </source>
</evidence>
<accession>A0A9P7KLP3</accession>
<evidence type="ECO:0000313" key="6">
    <source>
        <dbReference type="EMBL" id="KAG5654868.1"/>
    </source>
</evidence>
<dbReference type="PANTHER" id="PTHR31465:SF35">
    <property type="entry name" value="RTA1 DOMAIN PROTEIN-RELATED"/>
    <property type="match status" value="1"/>
</dbReference>
<feature type="transmembrane region" description="Helical" evidence="5">
    <location>
        <begin position="608"/>
        <end position="629"/>
    </location>
</feature>
<dbReference type="GO" id="GO:0016020">
    <property type="term" value="C:membrane"/>
    <property type="evidence" value="ECO:0007669"/>
    <property type="project" value="UniProtKB-SubCell"/>
</dbReference>
<protein>
    <submittedName>
        <fullName evidence="6">Uncharacterized protein</fullName>
    </submittedName>
</protein>
<keyword evidence="3 5" id="KW-1133">Transmembrane helix</keyword>
<dbReference type="InterPro" id="IPR007568">
    <property type="entry name" value="RTA1"/>
</dbReference>
<feature type="transmembrane region" description="Helical" evidence="5">
    <location>
        <begin position="419"/>
        <end position="440"/>
    </location>
</feature>
<evidence type="ECO:0000256" key="1">
    <source>
        <dbReference type="ARBA" id="ARBA00004141"/>
    </source>
</evidence>
<reference evidence="6" key="1">
    <citation type="submission" date="2021-04" db="EMBL/GenBank/DDBJ databases">
        <title>Draft genome of Fusarium avenaceum strain F156N33, isolated from an atmospheric sample in Virginia.</title>
        <authorList>
            <person name="Yang S."/>
            <person name="Vinatzer B.A."/>
            <person name="Coleman J."/>
        </authorList>
    </citation>
    <scope>NUCLEOTIDE SEQUENCE</scope>
    <source>
        <strain evidence="6">F156N33</strain>
    </source>
</reference>
<proteinExistence type="predicted"/>
<dbReference type="EMBL" id="JAGPUO010000045">
    <property type="protein sequence ID" value="KAG5654868.1"/>
    <property type="molecule type" value="Genomic_DNA"/>
</dbReference>
<keyword evidence="7" id="KW-1185">Reference proteome</keyword>
<comment type="subcellular location">
    <subcellularLocation>
        <location evidence="1">Membrane</location>
        <topology evidence="1">Multi-pass membrane protein</topology>
    </subcellularLocation>
</comment>
<keyword evidence="2 5" id="KW-0812">Transmembrane</keyword>
<keyword evidence="4 5" id="KW-0472">Membrane</keyword>
<dbReference type="Proteomes" id="UP000782241">
    <property type="component" value="Unassembled WGS sequence"/>
</dbReference>
<dbReference type="PANTHER" id="PTHR31465">
    <property type="entry name" value="PROTEIN RTA1-RELATED"/>
    <property type="match status" value="1"/>
</dbReference>
<dbReference type="SUPFAM" id="SSF53474">
    <property type="entry name" value="alpha/beta-Hydrolases"/>
    <property type="match status" value="1"/>
</dbReference>
<feature type="transmembrane region" description="Helical" evidence="5">
    <location>
        <begin position="452"/>
        <end position="471"/>
    </location>
</feature>
<evidence type="ECO:0000256" key="4">
    <source>
        <dbReference type="ARBA" id="ARBA00023136"/>
    </source>
</evidence>
<comment type="caution">
    <text evidence="6">The sequence shown here is derived from an EMBL/GenBank/DDBJ whole genome shotgun (WGS) entry which is preliminary data.</text>
</comment>
<sequence>MDIAVDKFCRWLQPHENFQTDVILVGHSLGGILAAQATLLKRSVYLTCQSRPSLVGTISLDCPFLGLNPGIIIPGIMSLFRPDTQVQGNPQAGESDMLESQSSSSSPLLLLNPHASDMDTHFNPPFFNDNEVWPIRQSSQSKMVHSVCIDGIQRWLVEALDYFISHWAYGRCLRRPWTLRLRYRELRALDGSDEFPTTNEKRATKPGDQGRRPGIRFLNFFTASTRRQSCHGSKVSSLGFRDVDKKQFFEQAGKDHRIRHFSSEPDSDSWSTEVEGIGHHRQSANDGLCLQEGTTLVTSKSPDHCVRLCQVTNIPQHFSVLLSGLAGFFWRLLLLFQGGLDSHWNSAQKHQTTGEGEVDRKGAVKPDKGRTFCILPPEADPTWVRISMDGTDEVSAHCSLFVDDGPHYESPDFDGFKLYLYKPSLVAAIIFAVLFGLVSARHFQLSIKTRTWSFIPFSIGCLVETVGYGARTYSATQTPDWELMPYIFQNVFILLGPTFFAASIYMVLGRLICFLEGQHLSMIKVNRLTKIFLLGDILSFFGQGGGGGLIASASDKKTQDLGNNIIFVGLAIQVIFFGGFMVITAIFQMRILRQPTKRSQTTGAQWQAFMAVLYLTSALIMVRSVFRMIEYAQGHNGALISKEIYAYMLDALLMIVVAVIFTVRHPSAILTHQAMSDIFAYDSGNVDTIPMVAPRPYVVLP</sequence>
<evidence type="ECO:0000256" key="5">
    <source>
        <dbReference type="SAM" id="Phobius"/>
    </source>
</evidence>
<organism evidence="6 7">
    <name type="scientific">Fusarium avenaceum</name>
    <dbReference type="NCBI Taxonomy" id="40199"/>
    <lineage>
        <taxon>Eukaryota</taxon>
        <taxon>Fungi</taxon>
        <taxon>Dikarya</taxon>
        <taxon>Ascomycota</taxon>
        <taxon>Pezizomycotina</taxon>
        <taxon>Sordariomycetes</taxon>
        <taxon>Hypocreomycetidae</taxon>
        <taxon>Hypocreales</taxon>
        <taxon>Nectriaceae</taxon>
        <taxon>Fusarium</taxon>
        <taxon>Fusarium tricinctum species complex</taxon>
    </lineage>
</organism>
<feature type="transmembrane region" description="Helical" evidence="5">
    <location>
        <begin position="531"/>
        <end position="553"/>
    </location>
</feature>
<feature type="transmembrane region" description="Helical" evidence="5">
    <location>
        <begin position="565"/>
        <end position="587"/>
    </location>
</feature>
<gene>
    <name evidence="6" type="ORF">KAF25_010992</name>
</gene>
<name>A0A9P7KLP3_9HYPO</name>
<evidence type="ECO:0000313" key="7">
    <source>
        <dbReference type="Proteomes" id="UP000782241"/>
    </source>
</evidence>
<evidence type="ECO:0000256" key="2">
    <source>
        <dbReference type="ARBA" id="ARBA00022692"/>
    </source>
</evidence>
<feature type="transmembrane region" description="Helical" evidence="5">
    <location>
        <begin position="491"/>
        <end position="511"/>
    </location>
</feature>
<dbReference type="Pfam" id="PF04479">
    <property type="entry name" value="RTA1"/>
    <property type="match status" value="1"/>
</dbReference>
<dbReference type="AlphaFoldDB" id="A0A9P7KLP3"/>
<dbReference type="InterPro" id="IPR029058">
    <property type="entry name" value="AB_hydrolase_fold"/>
</dbReference>
<feature type="transmembrane region" description="Helical" evidence="5">
    <location>
        <begin position="644"/>
        <end position="663"/>
    </location>
</feature>